<dbReference type="Proteomes" id="UP000005237">
    <property type="component" value="Unassembled WGS sequence"/>
</dbReference>
<keyword evidence="3" id="KW-1185">Reference proteome</keyword>
<feature type="region of interest" description="Disordered" evidence="1">
    <location>
        <begin position="246"/>
        <end position="280"/>
    </location>
</feature>
<reference evidence="2" key="2">
    <citation type="submission" date="2022-06" db="UniProtKB">
        <authorList>
            <consortium name="EnsemblMetazoa"/>
        </authorList>
    </citation>
    <scope>IDENTIFICATION</scope>
    <source>
        <strain evidence="2">DF5081</strain>
    </source>
</reference>
<evidence type="ECO:0000313" key="2">
    <source>
        <dbReference type="EnsemblMetazoa" id="CJA41760.1"/>
    </source>
</evidence>
<organism evidence="2 3">
    <name type="scientific">Caenorhabditis japonica</name>
    <dbReference type="NCBI Taxonomy" id="281687"/>
    <lineage>
        <taxon>Eukaryota</taxon>
        <taxon>Metazoa</taxon>
        <taxon>Ecdysozoa</taxon>
        <taxon>Nematoda</taxon>
        <taxon>Chromadorea</taxon>
        <taxon>Rhabditida</taxon>
        <taxon>Rhabditina</taxon>
        <taxon>Rhabditomorpha</taxon>
        <taxon>Rhabditoidea</taxon>
        <taxon>Rhabditidae</taxon>
        <taxon>Peloderinae</taxon>
        <taxon>Caenorhabditis</taxon>
    </lineage>
</organism>
<name>A0A8R1ESN9_CAEJA</name>
<evidence type="ECO:0000256" key="1">
    <source>
        <dbReference type="SAM" id="MobiDB-lite"/>
    </source>
</evidence>
<reference evidence="3" key="1">
    <citation type="submission" date="2010-08" db="EMBL/GenBank/DDBJ databases">
        <authorList>
            <consortium name="Caenorhabditis japonica Sequencing Consortium"/>
            <person name="Wilson R.K."/>
        </authorList>
    </citation>
    <scope>NUCLEOTIDE SEQUENCE [LARGE SCALE GENOMIC DNA]</scope>
    <source>
        <strain evidence="3">DF5081</strain>
    </source>
</reference>
<sequence>MKLKNAKTVENLTKIFNLYRITYGDGLVDRIEVLEPFFSIEHNGLIYAYNLPSHITSKIFHPPSLPQAFHISAVPAHYNSKSPDYSRITVNVVIPEAEANRFNDCFFMIQALEVVNRVAQPMASNEKPKDPRADDIAAQVARRKAELVLAEAKKQREWELEEEARDARVRDIVADVQKNVNNRKQNSTTTISSSSTQRQNLHAVNMDDVSVIKVSETFPRIEPPFSYLPNNSVSKCNQEKVVYRLQKTQPVSSNGRQQLPDYHQPAAPSKLPKANKTKTE</sequence>
<feature type="compositionally biased region" description="Polar residues" evidence="1">
    <location>
        <begin position="246"/>
        <end position="257"/>
    </location>
</feature>
<proteinExistence type="predicted"/>
<evidence type="ECO:0000313" key="3">
    <source>
        <dbReference type="Proteomes" id="UP000005237"/>
    </source>
</evidence>
<protein>
    <submittedName>
        <fullName evidence="2">Uncharacterized protein</fullName>
    </submittedName>
</protein>
<dbReference type="EnsemblMetazoa" id="CJA41760.1">
    <property type="protein sequence ID" value="CJA41760.1"/>
    <property type="gene ID" value="WBGene00217608"/>
</dbReference>
<dbReference type="AlphaFoldDB" id="A0A8R1ESN9"/>
<accession>A0A8R1ESN9</accession>